<feature type="region of interest" description="Disordered" evidence="4">
    <location>
        <begin position="597"/>
        <end position="623"/>
    </location>
</feature>
<name>A0A9Q1E6G7_SYNKA</name>
<feature type="region of interest" description="Disordered" evidence="4">
    <location>
        <begin position="1"/>
        <end position="36"/>
    </location>
</feature>
<feature type="compositionally biased region" description="Pro residues" evidence="4">
    <location>
        <begin position="534"/>
        <end position="549"/>
    </location>
</feature>
<feature type="domain" description="A20-type" evidence="5">
    <location>
        <begin position="723"/>
        <end position="754"/>
    </location>
</feature>
<dbReference type="Proteomes" id="UP001152622">
    <property type="component" value="Chromosome 24"/>
</dbReference>
<dbReference type="AlphaFoldDB" id="A0A9Q1E6G7"/>
<feature type="compositionally biased region" description="Polar residues" evidence="4">
    <location>
        <begin position="15"/>
        <end position="31"/>
    </location>
</feature>
<keyword evidence="7" id="KW-1185">Reference proteome</keyword>
<evidence type="ECO:0000256" key="3">
    <source>
        <dbReference type="ARBA" id="ARBA00022833"/>
    </source>
</evidence>
<evidence type="ECO:0000256" key="4">
    <source>
        <dbReference type="SAM" id="MobiDB-lite"/>
    </source>
</evidence>
<dbReference type="EMBL" id="JAINUF010000024">
    <property type="protein sequence ID" value="KAJ8333114.1"/>
    <property type="molecule type" value="Genomic_DNA"/>
</dbReference>
<gene>
    <name evidence="6" type="ORF">SKAU_G00420100</name>
</gene>
<reference evidence="6" key="1">
    <citation type="journal article" date="2023" name="Science">
        <title>Genome structures resolve the early diversification of teleost fishes.</title>
        <authorList>
            <person name="Parey E."/>
            <person name="Louis A."/>
            <person name="Montfort J."/>
            <person name="Bouchez O."/>
            <person name="Roques C."/>
            <person name="Iampietro C."/>
            <person name="Lluch J."/>
            <person name="Castinel A."/>
            <person name="Donnadieu C."/>
            <person name="Desvignes T."/>
            <person name="Floi Bucao C."/>
            <person name="Jouanno E."/>
            <person name="Wen M."/>
            <person name="Mejri S."/>
            <person name="Dirks R."/>
            <person name="Jansen H."/>
            <person name="Henkel C."/>
            <person name="Chen W.J."/>
            <person name="Zahm M."/>
            <person name="Cabau C."/>
            <person name="Klopp C."/>
            <person name="Thompson A.W."/>
            <person name="Robinson-Rechavi M."/>
            <person name="Braasch I."/>
            <person name="Lecointre G."/>
            <person name="Bobe J."/>
            <person name="Postlethwait J.H."/>
            <person name="Berthelot C."/>
            <person name="Roest Crollius H."/>
            <person name="Guiguen Y."/>
        </authorList>
    </citation>
    <scope>NUCLEOTIDE SEQUENCE</scope>
    <source>
        <strain evidence="6">WJC10195</strain>
    </source>
</reference>
<feature type="compositionally biased region" description="Basic and acidic residues" evidence="4">
    <location>
        <begin position="1"/>
        <end position="13"/>
    </location>
</feature>
<organism evidence="6 7">
    <name type="scientific">Synaphobranchus kaupii</name>
    <name type="common">Kaup's arrowtooth eel</name>
    <dbReference type="NCBI Taxonomy" id="118154"/>
    <lineage>
        <taxon>Eukaryota</taxon>
        <taxon>Metazoa</taxon>
        <taxon>Chordata</taxon>
        <taxon>Craniata</taxon>
        <taxon>Vertebrata</taxon>
        <taxon>Euteleostomi</taxon>
        <taxon>Actinopterygii</taxon>
        <taxon>Neopterygii</taxon>
        <taxon>Teleostei</taxon>
        <taxon>Anguilliformes</taxon>
        <taxon>Synaphobranchidae</taxon>
        <taxon>Synaphobranchus</taxon>
    </lineage>
</organism>
<feature type="compositionally biased region" description="Basic and acidic residues" evidence="4">
    <location>
        <begin position="385"/>
        <end position="395"/>
    </location>
</feature>
<accession>A0A9Q1E6G7</accession>
<comment type="caution">
    <text evidence="6">The sequence shown here is derived from an EMBL/GenBank/DDBJ whole genome shotgun (WGS) entry which is preliminary data.</text>
</comment>
<dbReference type="Gene3D" id="4.10.240.30">
    <property type="match status" value="1"/>
</dbReference>
<feature type="compositionally biased region" description="Low complexity" evidence="4">
    <location>
        <begin position="399"/>
        <end position="413"/>
    </location>
</feature>
<proteinExistence type="predicted"/>
<evidence type="ECO:0000256" key="2">
    <source>
        <dbReference type="ARBA" id="ARBA00022771"/>
    </source>
</evidence>
<feature type="compositionally biased region" description="Low complexity" evidence="4">
    <location>
        <begin position="609"/>
        <end position="623"/>
    </location>
</feature>
<keyword evidence="3" id="KW-0862">Zinc</keyword>
<sequence length="754" mass="82516">MTAKGEKRVEYSRPDQPNRSLSHRPPSQQPAQHVKMEERRRLPLSLEESNRTKALTVCQRISKDIVCPRLTGPRVYHLREMHQYSVHLSDYVPGAKRGDLVADSLFDLQLQRELEESGALNWNWCKRGRSLHALKNAGQSNGLLDALSVCMWGVSDSDMAMRTALYNTMVGSSPADLRLASHEERNPAGLLVISEDWWEAVMLARPRAGDAKSGDSPYQRIHLFVLANIIRRPIIVVGGSTDQGAETPVDSASNPGPQGIYIPWLWAGAECYPYPVVLGTSSPWRRFVPLVTAGSAQGDEDGVALPLVWGVPRGQQELPLHFPPDGDERSALSRLGDYLKLQTLTLGQRTAYGARLKGHNLSVPLSLVEDYFELANHPRSQLTQDVRESGREERNGGLSPSACPSSSSSSSRSTDFSITEHKCVTEHCHYFSSKNTWPLCHCCYGNQQQHQPHLQSRNCPLKGRGISSSEGSLCGDTPPRLRDLDYRPPGVRVGGAERNDFLCGRCQACKMEIRTFNGFCFSCLKRQTDTPLDPDLPAPPPPDPDPPARPAETAWASPDRDESTEGQSCLTSGCVYFGTAKHAGYCTVCYCTQTETPTHSPPPAPPPSSSSTSSSSSSHPLQLSSNLRNLPSCSAPGCIMLGNPAFRGLCDRCFLAHHRGAIEIQASEAMPVSQGSDGVSRKYHWLQSTPDPPSTGTEEVITPHIERPSSSCLLGNSQALPGPNRTKHCLGSGCTNFGNSRCKGFCNSCYKNHI</sequence>
<feature type="domain" description="A20-type" evidence="5">
    <location>
        <begin position="627"/>
        <end position="662"/>
    </location>
</feature>
<evidence type="ECO:0000259" key="5">
    <source>
        <dbReference type="PROSITE" id="PS51036"/>
    </source>
</evidence>
<dbReference type="PROSITE" id="PS51036">
    <property type="entry name" value="ZF_A20"/>
    <property type="match status" value="3"/>
</dbReference>
<protein>
    <recommendedName>
        <fullName evidence="5">A20-type domain-containing protein</fullName>
    </recommendedName>
</protein>
<feature type="region of interest" description="Disordered" evidence="4">
    <location>
        <begin position="531"/>
        <end position="562"/>
    </location>
</feature>
<keyword evidence="2" id="KW-0863">Zinc-finger</keyword>
<feature type="compositionally biased region" description="Pro residues" evidence="4">
    <location>
        <begin position="599"/>
        <end position="608"/>
    </location>
</feature>
<keyword evidence="1" id="KW-0479">Metal-binding</keyword>
<evidence type="ECO:0000313" key="6">
    <source>
        <dbReference type="EMBL" id="KAJ8333114.1"/>
    </source>
</evidence>
<dbReference type="GO" id="GO:0008270">
    <property type="term" value="F:zinc ion binding"/>
    <property type="evidence" value="ECO:0007669"/>
    <property type="project" value="UniProtKB-KW"/>
</dbReference>
<evidence type="ECO:0000256" key="1">
    <source>
        <dbReference type="ARBA" id="ARBA00022723"/>
    </source>
</evidence>
<feature type="domain" description="A20-type" evidence="5">
    <location>
        <begin position="563"/>
        <end position="598"/>
    </location>
</feature>
<evidence type="ECO:0000313" key="7">
    <source>
        <dbReference type="Proteomes" id="UP001152622"/>
    </source>
</evidence>
<dbReference type="OrthoDB" id="10064699at2759"/>
<dbReference type="InterPro" id="IPR002653">
    <property type="entry name" value="Znf_A20"/>
</dbReference>
<dbReference type="GO" id="GO:0003677">
    <property type="term" value="F:DNA binding"/>
    <property type="evidence" value="ECO:0007669"/>
    <property type="project" value="InterPro"/>
</dbReference>
<dbReference type="SMART" id="SM00259">
    <property type="entry name" value="ZnF_A20"/>
    <property type="match status" value="4"/>
</dbReference>
<feature type="region of interest" description="Disordered" evidence="4">
    <location>
        <begin position="379"/>
        <end position="413"/>
    </location>
</feature>